<reference evidence="3" key="1">
    <citation type="journal article" date="2015" name="Nat. Genet.">
        <title>The genome and transcriptome of the zoonotic hookworm Ancylostoma ceylanicum identify infection-specific gene families.</title>
        <authorList>
            <person name="Schwarz E.M."/>
            <person name="Hu Y."/>
            <person name="Antoshechkin I."/>
            <person name="Miller M.M."/>
            <person name="Sternberg P.W."/>
            <person name="Aroian R.V."/>
        </authorList>
    </citation>
    <scope>NUCLEOTIDE SEQUENCE</scope>
    <source>
        <strain evidence="3">HY135</strain>
    </source>
</reference>
<sequence>MASTDQHGGPRFKTGQTLRKKKEIQLTIEPMLAYENDPDLSIYVYPFKIDVRSRRSNRGQKKARNPRSQVAWA</sequence>
<evidence type="ECO:0000313" key="3">
    <source>
        <dbReference type="Proteomes" id="UP000024635"/>
    </source>
</evidence>
<comment type="caution">
    <text evidence="2">The sequence shown here is derived from an EMBL/GenBank/DDBJ whole genome shotgun (WGS) entry which is preliminary data.</text>
</comment>
<organism evidence="2 3">
    <name type="scientific">Ancylostoma ceylanicum</name>
    <dbReference type="NCBI Taxonomy" id="53326"/>
    <lineage>
        <taxon>Eukaryota</taxon>
        <taxon>Metazoa</taxon>
        <taxon>Ecdysozoa</taxon>
        <taxon>Nematoda</taxon>
        <taxon>Chromadorea</taxon>
        <taxon>Rhabditida</taxon>
        <taxon>Rhabditina</taxon>
        <taxon>Rhabditomorpha</taxon>
        <taxon>Strongyloidea</taxon>
        <taxon>Ancylostomatidae</taxon>
        <taxon>Ancylostomatinae</taxon>
        <taxon>Ancylostoma</taxon>
    </lineage>
</organism>
<dbReference type="AlphaFoldDB" id="A0A016VKL0"/>
<dbReference type="Proteomes" id="UP000024635">
    <property type="component" value="Unassembled WGS sequence"/>
</dbReference>
<evidence type="ECO:0000313" key="2">
    <source>
        <dbReference type="EMBL" id="EYC27313.1"/>
    </source>
</evidence>
<keyword evidence="3" id="KW-1185">Reference proteome</keyword>
<dbReference type="EMBL" id="JARK01001345">
    <property type="protein sequence ID" value="EYC27313.1"/>
    <property type="molecule type" value="Genomic_DNA"/>
</dbReference>
<name>A0A016VKL0_9BILA</name>
<feature type="compositionally biased region" description="Basic residues" evidence="1">
    <location>
        <begin position="54"/>
        <end position="65"/>
    </location>
</feature>
<gene>
    <name evidence="2" type="primary">Acey_s0009.g645</name>
    <name evidence="2" type="ORF">Y032_0009g645</name>
</gene>
<protein>
    <submittedName>
        <fullName evidence="2">Uncharacterized protein</fullName>
    </submittedName>
</protein>
<accession>A0A016VKL0</accession>
<proteinExistence type="predicted"/>
<feature type="region of interest" description="Disordered" evidence="1">
    <location>
        <begin position="54"/>
        <end position="73"/>
    </location>
</feature>
<evidence type="ECO:0000256" key="1">
    <source>
        <dbReference type="SAM" id="MobiDB-lite"/>
    </source>
</evidence>